<protein>
    <recommendedName>
        <fullName evidence="1">Beta-xylosidase C-terminal Concanavalin A-like domain-containing protein</fullName>
    </recommendedName>
</protein>
<accession>A0A7W4YB49</accession>
<dbReference type="EMBL" id="JACHVX010000003">
    <property type="protein sequence ID" value="MBB2923515.1"/>
    <property type="molecule type" value="Genomic_DNA"/>
</dbReference>
<gene>
    <name evidence="2" type="ORF">FHR80_002440</name>
</gene>
<evidence type="ECO:0000259" key="1">
    <source>
        <dbReference type="Pfam" id="PF17851"/>
    </source>
</evidence>
<name>A0A7W4YB49_9CELL</name>
<dbReference type="Pfam" id="PF17851">
    <property type="entry name" value="GH43_C2"/>
    <property type="match status" value="1"/>
</dbReference>
<evidence type="ECO:0000313" key="3">
    <source>
        <dbReference type="Proteomes" id="UP000518206"/>
    </source>
</evidence>
<dbReference type="Proteomes" id="UP000518206">
    <property type="component" value="Unassembled WGS sequence"/>
</dbReference>
<proteinExistence type="predicted"/>
<dbReference type="AlphaFoldDB" id="A0A7W4YB49"/>
<comment type="caution">
    <text evidence="2">The sequence shown here is derived from an EMBL/GenBank/DDBJ whole genome shotgun (WGS) entry which is preliminary data.</text>
</comment>
<sequence length="120" mass="12249">MRLHVTAEAAAGGRTRDVVAVHRRGGVDHERGRVTLAAGPDEPLVLTISARGQDYALTAARAGAAGSGGDGQVVAVVDGRELDTVATGGFVGLWLGVYGTSNGRPTSTSVTVHTVEYLLP</sequence>
<feature type="domain" description="Beta-xylosidase C-terminal Concanavalin A-like" evidence="1">
    <location>
        <begin position="12"/>
        <end position="117"/>
    </location>
</feature>
<organism evidence="2 3">
    <name type="scientific">Cellulomonas cellasea</name>
    <dbReference type="NCBI Taxonomy" id="43670"/>
    <lineage>
        <taxon>Bacteria</taxon>
        <taxon>Bacillati</taxon>
        <taxon>Actinomycetota</taxon>
        <taxon>Actinomycetes</taxon>
        <taxon>Micrococcales</taxon>
        <taxon>Cellulomonadaceae</taxon>
        <taxon>Cellulomonas</taxon>
    </lineage>
</organism>
<reference evidence="2 3" key="1">
    <citation type="submission" date="2020-08" db="EMBL/GenBank/DDBJ databases">
        <title>The Agave Microbiome: Exploring the role of microbial communities in plant adaptations to desert environments.</title>
        <authorList>
            <person name="Partida-Martinez L.P."/>
        </authorList>
    </citation>
    <scope>NUCLEOTIDE SEQUENCE [LARGE SCALE GENOMIC DNA]</scope>
    <source>
        <strain evidence="2 3">RAS26</strain>
    </source>
</reference>
<reference evidence="2 3" key="2">
    <citation type="submission" date="2020-08" db="EMBL/GenBank/DDBJ databases">
        <authorList>
            <person name="Partida-Martinez L."/>
            <person name="Huntemann M."/>
            <person name="Clum A."/>
            <person name="Wang J."/>
            <person name="Palaniappan K."/>
            <person name="Ritter S."/>
            <person name="Chen I.-M."/>
            <person name="Stamatis D."/>
            <person name="Reddy T."/>
            <person name="O'Malley R."/>
            <person name="Daum C."/>
            <person name="Shapiro N."/>
            <person name="Ivanova N."/>
            <person name="Kyrpides N."/>
            <person name="Woyke T."/>
        </authorList>
    </citation>
    <scope>NUCLEOTIDE SEQUENCE [LARGE SCALE GENOMIC DNA]</scope>
    <source>
        <strain evidence="2 3">RAS26</strain>
    </source>
</reference>
<evidence type="ECO:0000313" key="2">
    <source>
        <dbReference type="EMBL" id="MBB2923515.1"/>
    </source>
</evidence>
<dbReference type="InterPro" id="IPR041542">
    <property type="entry name" value="GH43_C2"/>
</dbReference>
<dbReference type="Gene3D" id="2.60.120.200">
    <property type="match status" value="1"/>
</dbReference>